<sequence length="64" mass="6841">MGATKVKSTFASVKKNTNDFTISGKGYGHGIGMSQYGAKARAESGNSYSSILSFYYPGTKLTNY</sequence>
<evidence type="ECO:0000313" key="1">
    <source>
        <dbReference type="EMBL" id="BBP92659.1"/>
    </source>
</evidence>
<accession>A0A5S9ML68</accession>
<dbReference type="AlphaFoldDB" id="A0A5S9ML68"/>
<evidence type="ECO:0000313" key="2">
    <source>
        <dbReference type="Proteomes" id="UP000464658"/>
    </source>
</evidence>
<protein>
    <recommendedName>
        <fullName evidence="3">Sporulation stage II protein D amidase enhancer LytB N-terminal domain-containing protein</fullName>
    </recommendedName>
</protein>
<dbReference type="Proteomes" id="UP000464658">
    <property type="component" value="Chromosome"/>
</dbReference>
<name>A0A5S9ML68_BACIA</name>
<gene>
    <name evidence="1" type="ORF">BsIDN1_62770</name>
</gene>
<organism evidence="1 2">
    <name type="scientific">Bacillus safensis</name>
    <dbReference type="NCBI Taxonomy" id="561879"/>
    <lineage>
        <taxon>Bacteria</taxon>
        <taxon>Bacillati</taxon>
        <taxon>Bacillota</taxon>
        <taxon>Bacilli</taxon>
        <taxon>Bacillales</taxon>
        <taxon>Bacillaceae</taxon>
        <taxon>Bacillus</taxon>
    </lineage>
</organism>
<dbReference type="EMBL" id="AP021906">
    <property type="protein sequence ID" value="BBP92659.1"/>
    <property type="molecule type" value="Genomic_DNA"/>
</dbReference>
<evidence type="ECO:0008006" key="3">
    <source>
        <dbReference type="Google" id="ProtNLM"/>
    </source>
</evidence>
<reference evidence="1 2" key="1">
    <citation type="submission" date="2019-12" db="EMBL/GenBank/DDBJ databases">
        <title>Full genome sequence of a Bacillus safensis strain isolated from commercially available natto in Indonesia.</title>
        <authorList>
            <person name="Yoshida M."/>
            <person name="Uomi M."/>
            <person name="Waturangi D."/>
            <person name="Ekaputri J.J."/>
            <person name="Setiamarga D.H.E."/>
        </authorList>
    </citation>
    <scope>NUCLEOTIDE SEQUENCE [LARGE SCALE GENOMIC DNA]</scope>
    <source>
        <strain evidence="1 2">IDN1</strain>
    </source>
</reference>
<proteinExistence type="predicted"/>